<organism evidence="2 3">
    <name type="scientific">Panaeolus cyanescens</name>
    <dbReference type="NCBI Taxonomy" id="181874"/>
    <lineage>
        <taxon>Eukaryota</taxon>
        <taxon>Fungi</taxon>
        <taxon>Dikarya</taxon>
        <taxon>Basidiomycota</taxon>
        <taxon>Agaricomycotina</taxon>
        <taxon>Agaricomycetes</taxon>
        <taxon>Agaricomycetidae</taxon>
        <taxon>Agaricales</taxon>
        <taxon>Agaricineae</taxon>
        <taxon>Galeropsidaceae</taxon>
        <taxon>Panaeolus</taxon>
    </lineage>
</organism>
<feature type="region of interest" description="Disordered" evidence="1">
    <location>
        <begin position="272"/>
        <end position="386"/>
    </location>
</feature>
<reference evidence="2 3" key="1">
    <citation type="journal article" date="2018" name="Evol. Lett.">
        <title>Horizontal gene cluster transfer increased hallucinogenic mushroom diversity.</title>
        <authorList>
            <person name="Reynolds H.T."/>
            <person name="Vijayakumar V."/>
            <person name="Gluck-Thaler E."/>
            <person name="Korotkin H.B."/>
            <person name="Matheny P.B."/>
            <person name="Slot J.C."/>
        </authorList>
    </citation>
    <scope>NUCLEOTIDE SEQUENCE [LARGE SCALE GENOMIC DNA]</scope>
    <source>
        <strain evidence="2 3">2629</strain>
    </source>
</reference>
<feature type="compositionally biased region" description="Pro residues" evidence="1">
    <location>
        <begin position="296"/>
        <end position="312"/>
    </location>
</feature>
<feature type="compositionally biased region" description="Low complexity" evidence="1">
    <location>
        <begin position="314"/>
        <end position="325"/>
    </location>
</feature>
<keyword evidence="3" id="KW-1185">Reference proteome</keyword>
<dbReference type="EMBL" id="NHTK01005626">
    <property type="protein sequence ID" value="PPQ75933.1"/>
    <property type="molecule type" value="Genomic_DNA"/>
</dbReference>
<dbReference type="AlphaFoldDB" id="A0A409WBR5"/>
<dbReference type="STRING" id="181874.A0A409WBR5"/>
<accession>A0A409WBR5</accession>
<proteinExistence type="predicted"/>
<feature type="compositionally biased region" description="Pro residues" evidence="1">
    <location>
        <begin position="360"/>
        <end position="379"/>
    </location>
</feature>
<protein>
    <submittedName>
        <fullName evidence="2">Uncharacterized protein</fullName>
    </submittedName>
</protein>
<feature type="region of interest" description="Disordered" evidence="1">
    <location>
        <begin position="18"/>
        <end position="47"/>
    </location>
</feature>
<dbReference type="Proteomes" id="UP000284842">
    <property type="component" value="Unassembled WGS sequence"/>
</dbReference>
<name>A0A409WBR5_9AGAR</name>
<evidence type="ECO:0000313" key="2">
    <source>
        <dbReference type="EMBL" id="PPQ75933.1"/>
    </source>
</evidence>
<sequence length="443" mass="48004">MIIDEKFIMLPPSPTSLNVARPITPNGSSYASPQLNPQNLSPGRPSQPKLTLTKLPLHILLQIMTHTFPSSTPAPAFELLLRHPHREVATNPDTVPELARKTLYWLSTSLRLVSRQMYIATMFVLRSTYLDSYHRMVRPGYSCDPFPVEGSGVGDALPTYSRNSSSTLTLSNNGSSQQIDSLPSFSASSAAPLLSTSAPPPLTSLTQPLCSHRETAILDRFIALKVRQDMFMDESELLMDREDAFRDLFEIAQPRARLEDLVRIIGSREGVVMGLGNDNGIPGSPMSVTSKRASLQPPPSPTSPAYSVPPPNYASTPGAGPSSGSRYDAQQRSSPTPPPKKERRSFFASLGFRSSSSSSPPSPSSRTPPPPSPPPPPRSIEPLPFSSLTVSFSPRTVGLVMNRHRTVVQVSRTNLSSNTREGRLEALATALVSGLKDVLAGED</sequence>
<dbReference type="InParanoid" id="A0A409WBR5"/>
<dbReference type="OrthoDB" id="2536866at2759"/>
<evidence type="ECO:0000256" key="1">
    <source>
        <dbReference type="SAM" id="MobiDB-lite"/>
    </source>
</evidence>
<feature type="compositionally biased region" description="Polar residues" evidence="1">
    <location>
        <begin position="25"/>
        <end position="41"/>
    </location>
</feature>
<gene>
    <name evidence="2" type="ORF">CVT24_002500</name>
</gene>
<comment type="caution">
    <text evidence="2">The sequence shown here is derived from an EMBL/GenBank/DDBJ whole genome shotgun (WGS) entry which is preliminary data.</text>
</comment>
<evidence type="ECO:0000313" key="3">
    <source>
        <dbReference type="Proteomes" id="UP000284842"/>
    </source>
</evidence>